<protein>
    <submittedName>
        <fullName evidence="4">Uncharacterized protein</fullName>
    </submittedName>
</protein>
<feature type="repeat" description="WD" evidence="3">
    <location>
        <begin position="234"/>
        <end position="268"/>
    </location>
</feature>
<dbReference type="PROSITE" id="PS00678">
    <property type="entry name" value="WD_REPEATS_1"/>
    <property type="match status" value="2"/>
</dbReference>
<dbReference type="AlphaFoldDB" id="A0A3D8RWG4"/>
<dbReference type="PRINTS" id="PR00320">
    <property type="entry name" value="GPROTEINBRPT"/>
</dbReference>
<dbReference type="Pfam" id="PF00400">
    <property type="entry name" value="WD40"/>
    <property type="match status" value="2"/>
</dbReference>
<comment type="caution">
    <text evidence="4">The sequence shown here is derived from an EMBL/GenBank/DDBJ whole genome shotgun (WGS) entry which is preliminary data.</text>
</comment>
<keyword evidence="5" id="KW-1185">Reference proteome</keyword>
<dbReference type="OrthoDB" id="190105at2759"/>
<dbReference type="EMBL" id="PDLN01000008">
    <property type="protein sequence ID" value="RDW78338.1"/>
    <property type="molecule type" value="Genomic_DNA"/>
</dbReference>
<dbReference type="InterPro" id="IPR020472">
    <property type="entry name" value="WD40_PAC1"/>
</dbReference>
<dbReference type="PROSITE" id="PS50082">
    <property type="entry name" value="WD_REPEATS_2"/>
    <property type="match status" value="2"/>
</dbReference>
<feature type="repeat" description="WD" evidence="3">
    <location>
        <begin position="331"/>
        <end position="353"/>
    </location>
</feature>
<evidence type="ECO:0000256" key="1">
    <source>
        <dbReference type="ARBA" id="ARBA00022574"/>
    </source>
</evidence>
<evidence type="ECO:0000256" key="3">
    <source>
        <dbReference type="PROSITE-ProRule" id="PRU00221"/>
    </source>
</evidence>
<dbReference type="InterPro" id="IPR036322">
    <property type="entry name" value="WD40_repeat_dom_sf"/>
</dbReference>
<dbReference type="InterPro" id="IPR015943">
    <property type="entry name" value="WD40/YVTN_repeat-like_dom_sf"/>
</dbReference>
<dbReference type="PANTHER" id="PTHR19848:SF8">
    <property type="entry name" value="F-BOX AND WD REPEAT DOMAIN CONTAINING 7"/>
    <property type="match status" value="1"/>
</dbReference>
<evidence type="ECO:0000313" key="4">
    <source>
        <dbReference type="EMBL" id="RDW78338.1"/>
    </source>
</evidence>
<sequence>MLEPPLLFLPAPSATCILSTITEGVPTSLHVTSTHVLTTLSNGRLSIISLGQLRHPASVGPGNEGAGSSKISPSGLWTLAAHPSGQWFVVGGIGGFLELWVLADGVGSAHIERRMVFAGLAEQESTRVLRIFPAALPGGQRADLVLSAGRSGEVRIWDSSSGKCLAVLEGMVGMVRCGGLFEWEGGDPHATVRKVVAAGHEGVIRVWDLKDLSAVGETALAIRPERQLRCGGIVSALSLDAIRGRLISAGADGELKVWDVRDGSCLADLSGTNKALISRLQLLPDNTLIAGDASGGISIWDLHTFEQKMSICAHGSAAVVSIACLEEQRCLLTGGSDGMVKLWDIASGSLVKEFLTEDAASAVWQVGLTKENDIVALFEKDGQVVLGIWDAQPE</sequence>
<dbReference type="InterPro" id="IPR001680">
    <property type="entry name" value="WD40_rpt"/>
</dbReference>
<reference evidence="4 5" key="1">
    <citation type="journal article" date="2018" name="IMA Fungus">
        <title>IMA Genome-F 9: Draft genome sequence of Annulohypoxylon stygium, Aspergillus mulundensis, Berkeleyomyces basicola (syn. Thielaviopsis basicola), Ceratocystis smalleyi, two Cercospora beticola strains, Coleophoma cylindrospora, Fusarium fracticaudum, Phialophora cf. hyalina, and Morchella septimelata.</title>
        <authorList>
            <person name="Wingfield B.D."/>
            <person name="Bills G.F."/>
            <person name="Dong Y."/>
            <person name="Huang W."/>
            <person name="Nel W.J."/>
            <person name="Swalarsk-Parry B.S."/>
            <person name="Vaghefi N."/>
            <person name="Wilken P.M."/>
            <person name="An Z."/>
            <person name="de Beer Z.W."/>
            <person name="De Vos L."/>
            <person name="Chen L."/>
            <person name="Duong T.A."/>
            <person name="Gao Y."/>
            <person name="Hammerbacher A."/>
            <person name="Kikkert J.R."/>
            <person name="Li Y."/>
            <person name="Li H."/>
            <person name="Li K."/>
            <person name="Li Q."/>
            <person name="Liu X."/>
            <person name="Ma X."/>
            <person name="Naidoo K."/>
            <person name="Pethybridge S.J."/>
            <person name="Sun J."/>
            <person name="Steenkamp E.T."/>
            <person name="van der Nest M.A."/>
            <person name="van Wyk S."/>
            <person name="Wingfield M.J."/>
            <person name="Xiong C."/>
            <person name="Yue Q."/>
            <person name="Zhang X."/>
        </authorList>
    </citation>
    <scope>NUCLEOTIDE SEQUENCE [LARGE SCALE GENOMIC DNA]</scope>
    <source>
        <strain evidence="4 5">BP5796</strain>
    </source>
</reference>
<dbReference type="Proteomes" id="UP000256328">
    <property type="component" value="Unassembled WGS sequence"/>
</dbReference>
<dbReference type="SUPFAM" id="SSF50978">
    <property type="entry name" value="WD40 repeat-like"/>
    <property type="match status" value="1"/>
</dbReference>
<keyword evidence="1 3" id="KW-0853">WD repeat</keyword>
<accession>A0A3D8RWG4</accession>
<name>A0A3D8RWG4_9HELO</name>
<keyword evidence="2" id="KW-0677">Repeat</keyword>
<organism evidence="4 5">
    <name type="scientific">Coleophoma crateriformis</name>
    <dbReference type="NCBI Taxonomy" id="565419"/>
    <lineage>
        <taxon>Eukaryota</taxon>
        <taxon>Fungi</taxon>
        <taxon>Dikarya</taxon>
        <taxon>Ascomycota</taxon>
        <taxon>Pezizomycotina</taxon>
        <taxon>Leotiomycetes</taxon>
        <taxon>Helotiales</taxon>
        <taxon>Dermateaceae</taxon>
        <taxon>Coleophoma</taxon>
    </lineage>
</organism>
<proteinExistence type="predicted"/>
<dbReference type="PANTHER" id="PTHR19848">
    <property type="entry name" value="WD40 REPEAT PROTEIN"/>
    <property type="match status" value="1"/>
</dbReference>
<dbReference type="SMART" id="SM00320">
    <property type="entry name" value="WD40"/>
    <property type="match status" value="6"/>
</dbReference>
<dbReference type="Gene3D" id="2.130.10.10">
    <property type="entry name" value="YVTN repeat-like/Quinoprotein amine dehydrogenase"/>
    <property type="match status" value="1"/>
</dbReference>
<dbReference type="InterPro" id="IPR019775">
    <property type="entry name" value="WD40_repeat_CS"/>
</dbReference>
<gene>
    <name evidence="4" type="ORF">BP5796_06190</name>
</gene>
<evidence type="ECO:0000256" key="2">
    <source>
        <dbReference type="ARBA" id="ARBA00022737"/>
    </source>
</evidence>
<evidence type="ECO:0000313" key="5">
    <source>
        <dbReference type="Proteomes" id="UP000256328"/>
    </source>
</evidence>